<feature type="domain" description="HTH araC/xylS-type" evidence="4">
    <location>
        <begin position="169"/>
        <end position="266"/>
    </location>
</feature>
<evidence type="ECO:0000256" key="1">
    <source>
        <dbReference type="ARBA" id="ARBA00023015"/>
    </source>
</evidence>
<dbReference type="Pfam" id="PF12833">
    <property type="entry name" value="HTH_18"/>
    <property type="match status" value="1"/>
</dbReference>
<dbReference type="GO" id="GO:0003700">
    <property type="term" value="F:DNA-binding transcription factor activity"/>
    <property type="evidence" value="ECO:0007669"/>
    <property type="project" value="InterPro"/>
</dbReference>
<dbReference type="InterPro" id="IPR018060">
    <property type="entry name" value="HTH_AraC"/>
</dbReference>
<dbReference type="InterPro" id="IPR050204">
    <property type="entry name" value="AraC_XylS_family_regulators"/>
</dbReference>
<reference evidence="5 6" key="1">
    <citation type="journal article" date="2019" name="Appl. Microbiol. Biotechnol.">
        <title>Differential efficiency of wild type rhizogenic strains for rol gene transformation of plants.</title>
        <authorList>
            <person name="Desmet S."/>
            <person name="De Keyser E."/>
            <person name="Van Vaerenbergh J."/>
            <person name="Baeyen S."/>
            <person name="Van Huylenbroeck J."/>
            <person name="Geelen D."/>
            <person name="Dhooghe E."/>
        </authorList>
    </citation>
    <scope>NUCLEOTIDE SEQUENCE [LARGE SCALE GENOMIC DNA]</scope>
    <source>
        <strain evidence="5 6">GBBC3284</strain>
    </source>
</reference>
<dbReference type="OrthoDB" id="110167at2"/>
<dbReference type="Proteomes" id="UP000315434">
    <property type="component" value="Unassembled WGS sequence"/>
</dbReference>
<proteinExistence type="predicted"/>
<dbReference type="PANTHER" id="PTHR46796">
    <property type="entry name" value="HTH-TYPE TRANSCRIPTIONAL ACTIVATOR RHAS-RELATED"/>
    <property type="match status" value="1"/>
</dbReference>
<name>A0A546XNM7_RHIRH</name>
<evidence type="ECO:0000313" key="6">
    <source>
        <dbReference type="Proteomes" id="UP000315434"/>
    </source>
</evidence>
<dbReference type="Gene3D" id="1.10.10.60">
    <property type="entry name" value="Homeodomain-like"/>
    <property type="match status" value="2"/>
</dbReference>
<dbReference type="InterPro" id="IPR003313">
    <property type="entry name" value="AraC-bd"/>
</dbReference>
<dbReference type="SUPFAM" id="SSF46689">
    <property type="entry name" value="Homeodomain-like"/>
    <property type="match status" value="2"/>
</dbReference>
<organism evidence="5 6">
    <name type="scientific">Rhizobium rhizogenes</name>
    <name type="common">Agrobacterium rhizogenes</name>
    <dbReference type="NCBI Taxonomy" id="359"/>
    <lineage>
        <taxon>Bacteria</taxon>
        <taxon>Pseudomonadati</taxon>
        <taxon>Pseudomonadota</taxon>
        <taxon>Alphaproteobacteria</taxon>
        <taxon>Hyphomicrobiales</taxon>
        <taxon>Rhizobiaceae</taxon>
        <taxon>Rhizobium/Agrobacterium group</taxon>
        <taxon>Rhizobium</taxon>
    </lineage>
</organism>
<dbReference type="Pfam" id="PF02311">
    <property type="entry name" value="AraC_binding"/>
    <property type="match status" value="1"/>
</dbReference>
<dbReference type="GO" id="GO:0043565">
    <property type="term" value="F:sequence-specific DNA binding"/>
    <property type="evidence" value="ECO:0007669"/>
    <property type="project" value="InterPro"/>
</dbReference>
<keyword evidence="1" id="KW-0805">Transcription regulation</keyword>
<dbReference type="AlphaFoldDB" id="A0A546XNM7"/>
<gene>
    <name evidence="5" type="ORF">EXN68_01245</name>
</gene>
<keyword evidence="2" id="KW-0238">DNA-binding</keyword>
<keyword evidence="3" id="KW-0804">Transcription</keyword>
<dbReference type="RefSeq" id="WP_142839322.1">
    <property type="nucleotide sequence ID" value="NZ_SGNY01000001.1"/>
</dbReference>
<accession>A0A546XNM7</accession>
<dbReference type="EMBL" id="SGNY01000001">
    <property type="protein sequence ID" value="TRB02354.1"/>
    <property type="molecule type" value="Genomic_DNA"/>
</dbReference>
<protein>
    <submittedName>
        <fullName evidence="5">AraC family transcriptional regulator</fullName>
    </submittedName>
</protein>
<evidence type="ECO:0000256" key="3">
    <source>
        <dbReference type="ARBA" id="ARBA00023163"/>
    </source>
</evidence>
<sequence>MAQGQFLMPKTSMPGVAAVVADSDRCFPRHMHDQFGIGLIERGAQKSLSGRGMVEAGAGHVITVNPGEVHDGIPLGEGGRAWRMLYLDIDIVRDAVADVCEKDHGAFEFAYPVDARPLADRFNAVFSAATATERPGETLHGDETLLVLLAAAMETAAKPPVVTAPDTIRRAKSSIDDDPCHPFRLADLAGEAGMSQFRFLRAFARATGLTPHSYLLQRRVHVARHELARGTPPAEAAFIAGFADQSHLNRFFVRQFGVTPAVYRAATGG</sequence>
<evidence type="ECO:0000259" key="4">
    <source>
        <dbReference type="PROSITE" id="PS01124"/>
    </source>
</evidence>
<dbReference type="SUPFAM" id="SSF51215">
    <property type="entry name" value="Regulatory protein AraC"/>
    <property type="match status" value="1"/>
</dbReference>
<comment type="caution">
    <text evidence="5">The sequence shown here is derived from an EMBL/GenBank/DDBJ whole genome shotgun (WGS) entry which is preliminary data.</text>
</comment>
<dbReference type="PROSITE" id="PS01124">
    <property type="entry name" value="HTH_ARAC_FAMILY_2"/>
    <property type="match status" value="1"/>
</dbReference>
<evidence type="ECO:0000256" key="2">
    <source>
        <dbReference type="ARBA" id="ARBA00023125"/>
    </source>
</evidence>
<dbReference type="InterPro" id="IPR009057">
    <property type="entry name" value="Homeodomain-like_sf"/>
</dbReference>
<dbReference type="InterPro" id="IPR037923">
    <property type="entry name" value="HTH-like"/>
</dbReference>
<dbReference type="PANTHER" id="PTHR46796:SF2">
    <property type="entry name" value="TRANSCRIPTIONAL REGULATORY PROTEIN"/>
    <property type="match status" value="1"/>
</dbReference>
<evidence type="ECO:0000313" key="5">
    <source>
        <dbReference type="EMBL" id="TRB02354.1"/>
    </source>
</evidence>
<dbReference type="SMART" id="SM00342">
    <property type="entry name" value="HTH_ARAC"/>
    <property type="match status" value="1"/>
</dbReference>